<comment type="caution">
    <text evidence="1">The sequence shown here is derived from an EMBL/GenBank/DDBJ whole genome shotgun (WGS) entry which is preliminary data.</text>
</comment>
<evidence type="ECO:0000313" key="1">
    <source>
        <dbReference type="EMBL" id="KAJ7557911.1"/>
    </source>
</evidence>
<dbReference type="Proteomes" id="UP001162992">
    <property type="component" value="Chromosome 4"/>
</dbReference>
<proteinExistence type="predicted"/>
<evidence type="ECO:0000313" key="2">
    <source>
        <dbReference type="Proteomes" id="UP001162992"/>
    </source>
</evidence>
<gene>
    <name evidence="1" type="ORF">O6H91_04G015400</name>
</gene>
<protein>
    <submittedName>
        <fullName evidence="1">Uncharacterized protein</fullName>
    </submittedName>
</protein>
<name>A0ACC2DUF2_DIPCM</name>
<organism evidence="1 2">
    <name type="scientific">Diphasiastrum complanatum</name>
    <name type="common">Issler's clubmoss</name>
    <name type="synonym">Lycopodium complanatum</name>
    <dbReference type="NCBI Taxonomy" id="34168"/>
    <lineage>
        <taxon>Eukaryota</taxon>
        <taxon>Viridiplantae</taxon>
        <taxon>Streptophyta</taxon>
        <taxon>Embryophyta</taxon>
        <taxon>Tracheophyta</taxon>
        <taxon>Lycopodiopsida</taxon>
        <taxon>Lycopodiales</taxon>
        <taxon>Lycopodiaceae</taxon>
        <taxon>Lycopodioideae</taxon>
        <taxon>Diphasiastrum</taxon>
    </lineage>
</organism>
<reference evidence="2" key="1">
    <citation type="journal article" date="2024" name="Proc. Natl. Acad. Sci. U.S.A.">
        <title>Extraordinary preservation of gene collinearity over three hundred million years revealed in homosporous lycophytes.</title>
        <authorList>
            <person name="Li C."/>
            <person name="Wickell D."/>
            <person name="Kuo L.Y."/>
            <person name="Chen X."/>
            <person name="Nie B."/>
            <person name="Liao X."/>
            <person name="Peng D."/>
            <person name="Ji J."/>
            <person name="Jenkins J."/>
            <person name="Williams M."/>
            <person name="Shu S."/>
            <person name="Plott C."/>
            <person name="Barry K."/>
            <person name="Rajasekar S."/>
            <person name="Grimwood J."/>
            <person name="Han X."/>
            <person name="Sun S."/>
            <person name="Hou Z."/>
            <person name="He W."/>
            <person name="Dai G."/>
            <person name="Sun C."/>
            <person name="Schmutz J."/>
            <person name="Leebens-Mack J.H."/>
            <person name="Li F.W."/>
            <person name="Wang L."/>
        </authorList>
    </citation>
    <scope>NUCLEOTIDE SEQUENCE [LARGE SCALE GENOMIC DNA]</scope>
    <source>
        <strain evidence="2">cv. PW_Plant_1</strain>
    </source>
</reference>
<sequence>MPNAFTQDHNHSPSSTAYLIANIIECESKCTKSFGCKEAACSRHGHKKTWGEQKQQRARAFIIRRGIRIKSSSSTQEDKEEDKEEENDEVEVNKKLVQRSDGSNSGLVRRNGKSGDASKGRRSLSN</sequence>
<accession>A0ACC2DUF2</accession>
<dbReference type="EMBL" id="CM055095">
    <property type="protein sequence ID" value="KAJ7557911.1"/>
    <property type="molecule type" value="Genomic_DNA"/>
</dbReference>
<keyword evidence="2" id="KW-1185">Reference proteome</keyword>